<dbReference type="AlphaFoldDB" id="A0A5C5Z4T6"/>
<dbReference type="EMBL" id="SJPJ01000001">
    <property type="protein sequence ID" value="TWT82210.1"/>
    <property type="molecule type" value="Genomic_DNA"/>
</dbReference>
<dbReference type="InterPro" id="IPR029787">
    <property type="entry name" value="Nucleotide_cyclase"/>
</dbReference>
<evidence type="ECO:0000313" key="7">
    <source>
        <dbReference type="EMBL" id="TWT82210.1"/>
    </source>
</evidence>
<dbReference type="SUPFAM" id="SSF55073">
    <property type="entry name" value="Nucleotide cyclase"/>
    <property type="match status" value="1"/>
</dbReference>
<evidence type="ECO:0000256" key="4">
    <source>
        <dbReference type="SAM" id="Phobius"/>
    </source>
</evidence>
<feature type="transmembrane region" description="Helical" evidence="4">
    <location>
        <begin position="148"/>
        <end position="170"/>
    </location>
</feature>
<keyword evidence="2" id="KW-1003">Cell membrane</keyword>
<dbReference type="PROSITE" id="PS50125">
    <property type="entry name" value="GUANYLATE_CYCLASE_2"/>
    <property type="match status" value="1"/>
</dbReference>
<feature type="transmembrane region" description="Helical" evidence="4">
    <location>
        <begin position="63"/>
        <end position="84"/>
    </location>
</feature>
<gene>
    <name evidence="7" type="primary">cyaA_1</name>
    <name evidence="7" type="ORF">CA13_36710</name>
</gene>
<feature type="transmembrane region" description="Helical" evidence="4">
    <location>
        <begin position="115"/>
        <end position="136"/>
    </location>
</feature>
<dbReference type="PROSITE" id="PS50885">
    <property type="entry name" value="HAMP"/>
    <property type="match status" value="1"/>
</dbReference>
<dbReference type="SMART" id="SM00044">
    <property type="entry name" value="CYCc"/>
    <property type="match status" value="1"/>
</dbReference>
<feature type="domain" description="HAMP" evidence="6">
    <location>
        <begin position="255"/>
        <end position="307"/>
    </location>
</feature>
<dbReference type="GO" id="GO:0005886">
    <property type="term" value="C:plasma membrane"/>
    <property type="evidence" value="ECO:0007669"/>
    <property type="project" value="UniProtKB-SubCell"/>
</dbReference>
<dbReference type="EC" id="4.6.1.1" evidence="7"/>
<dbReference type="CDD" id="cd06225">
    <property type="entry name" value="HAMP"/>
    <property type="match status" value="1"/>
</dbReference>
<dbReference type="InterPro" id="IPR001054">
    <property type="entry name" value="A/G_cyclase"/>
</dbReference>
<proteinExistence type="predicted"/>
<feature type="transmembrane region" description="Helical" evidence="4">
    <location>
        <begin position="236"/>
        <end position="254"/>
    </location>
</feature>
<comment type="subcellular location">
    <subcellularLocation>
        <location evidence="1">Cell membrane</location>
        <topology evidence="1">Multi-pass membrane protein</topology>
    </subcellularLocation>
</comment>
<dbReference type="OrthoDB" id="9806704at2"/>
<keyword evidence="7" id="KW-0456">Lyase</keyword>
<dbReference type="SMART" id="SM00304">
    <property type="entry name" value="HAMP"/>
    <property type="match status" value="1"/>
</dbReference>
<evidence type="ECO:0000256" key="3">
    <source>
        <dbReference type="ARBA" id="ARBA00023136"/>
    </source>
</evidence>
<name>A0A5C5Z4T6_9BACT</name>
<keyword evidence="4" id="KW-0812">Transmembrane</keyword>
<evidence type="ECO:0000256" key="2">
    <source>
        <dbReference type="ARBA" id="ARBA00022475"/>
    </source>
</evidence>
<dbReference type="SUPFAM" id="SSF158472">
    <property type="entry name" value="HAMP domain-like"/>
    <property type="match status" value="1"/>
</dbReference>
<sequence length="527" mass="57933">MSDAPNFGNTPRWSFLERHSLFFVCVSPVIANAIGSIFNILYNQTQIEPFLSEAQMQRFDQCWQWFNMAVYPVAISCFLIPLLWLRPIHRRLLDGQSIEPHLLEKAQRLVINLPWWFLAVASAGWLICIPVFPAALRAVPEPLPDDVVTHLNVSFIVASLIAVTHSFFAVELTIQKALFPVIFQNTVPANVPGTLPLNITARGVLWAFSAVVCPVVSIVLLLLVPDASQQMPRFAVAVGVVAVLFGLTTSWMLGKLVATPLRQLMNAAMRVADGDMSVRVNLLRADDFGLLIERFNSMVEGLREREQLQQTFGRHVGEEAARQIMSQGDRLAGKEQMISVMFVDVRNFTAYSSTHAPEQVVTALNVFFREAVEIVEAHDGMVNKFLGDGFMALFGAGTITDAHANRAVEAAQAMLCCMEESTEKFADAGWPDLQIGIGINTGPAVVGSIGSPKRQEYTAIGDTVNVAARVESLTKLVGHNLVITEATRQQLPDECQVESLPPQLVKGKGVPLKIFGVKAKPQLPSPR</sequence>
<dbReference type="Pfam" id="PF00211">
    <property type="entry name" value="Guanylate_cyc"/>
    <property type="match status" value="1"/>
</dbReference>
<dbReference type="GO" id="GO:0004016">
    <property type="term" value="F:adenylate cyclase activity"/>
    <property type="evidence" value="ECO:0007669"/>
    <property type="project" value="UniProtKB-EC"/>
</dbReference>
<dbReference type="Pfam" id="PF00672">
    <property type="entry name" value="HAMP"/>
    <property type="match status" value="1"/>
</dbReference>
<comment type="caution">
    <text evidence="7">The sequence shown here is derived from an EMBL/GenBank/DDBJ whole genome shotgun (WGS) entry which is preliminary data.</text>
</comment>
<evidence type="ECO:0000259" key="6">
    <source>
        <dbReference type="PROSITE" id="PS50885"/>
    </source>
</evidence>
<dbReference type="InterPro" id="IPR050697">
    <property type="entry name" value="Adenylyl/Guanylyl_Cyclase_3/4"/>
</dbReference>
<keyword evidence="4" id="KW-1133">Transmembrane helix</keyword>
<evidence type="ECO:0000313" key="8">
    <source>
        <dbReference type="Proteomes" id="UP000315010"/>
    </source>
</evidence>
<dbReference type="Proteomes" id="UP000315010">
    <property type="component" value="Unassembled WGS sequence"/>
</dbReference>
<evidence type="ECO:0000256" key="1">
    <source>
        <dbReference type="ARBA" id="ARBA00004651"/>
    </source>
</evidence>
<dbReference type="GO" id="GO:0006171">
    <property type="term" value="P:cAMP biosynthetic process"/>
    <property type="evidence" value="ECO:0007669"/>
    <property type="project" value="TreeGrafter"/>
</dbReference>
<dbReference type="InterPro" id="IPR003660">
    <property type="entry name" value="HAMP_dom"/>
</dbReference>
<organism evidence="7 8">
    <name type="scientific">Novipirellula herctigrandis</name>
    <dbReference type="NCBI Taxonomy" id="2527986"/>
    <lineage>
        <taxon>Bacteria</taxon>
        <taxon>Pseudomonadati</taxon>
        <taxon>Planctomycetota</taxon>
        <taxon>Planctomycetia</taxon>
        <taxon>Pirellulales</taxon>
        <taxon>Pirellulaceae</taxon>
        <taxon>Novipirellula</taxon>
    </lineage>
</organism>
<evidence type="ECO:0000259" key="5">
    <source>
        <dbReference type="PROSITE" id="PS50125"/>
    </source>
</evidence>
<protein>
    <submittedName>
        <fullName evidence="7">Adenylate cyclase 1</fullName>
        <ecNumber evidence="7">4.6.1.1</ecNumber>
    </submittedName>
</protein>
<dbReference type="PANTHER" id="PTHR43081:SF17">
    <property type="entry name" value="BLL5647 PROTEIN"/>
    <property type="match status" value="1"/>
</dbReference>
<feature type="domain" description="Guanylate cyclase" evidence="5">
    <location>
        <begin position="339"/>
        <end position="471"/>
    </location>
</feature>
<dbReference type="Gene3D" id="6.10.340.10">
    <property type="match status" value="1"/>
</dbReference>
<dbReference type="GO" id="GO:0035556">
    <property type="term" value="P:intracellular signal transduction"/>
    <property type="evidence" value="ECO:0007669"/>
    <property type="project" value="InterPro"/>
</dbReference>
<dbReference type="PANTHER" id="PTHR43081">
    <property type="entry name" value="ADENYLATE CYCLASE, TERMINAL-DIFFERENTIATION SPECIFIC-RELATED"/>
    <property type="match status" value="1"/>
</dbReference>
<keyword evidence="8" id="KW-1185">Reference proteome</keyword>
<dbReference type="Gene3D" id="3.30.70.1230">
    <property type="entry name" value="Nucleotide cyclase"/>
    <property type="match status" value="1"/>
</dbReference>
<dbReference type="CDD" id="cd07302">
    <property type="entry name" value="CHD"/>
    <property type="match status" value="1"/>
</dbReference>
<reference evidence="7 8" key="1">
    <citation type="submission" date="2019-02" db="EMBL/GenBank/DDBJ databases">
        <title>Deep-cultivation of Planctomycetes and their phenomic and genomic characterization uncovers novel biology.</title>
        <authorList>
            <person name="Wiegand S."/>
            <person name="Jogler M."/>
            <person name="Boedeker C."/>
            <person name="Pinto D."/>
            <person name="Vollmers J."/>
            <person name="Rivas-Marin E."/>
            <person name="Kohn T."/>
            <person name="Peeters S.H."/>
            <person name="Heuer A."/>
            <person name="Rast P."/>
            <person name="Oberbeckmann S."/>
            <person name="Bunk B."/>
            <person name="Jeske O."/>
            <person name="Meyerdierks A."/>
            <person name="Storesund J.E."/>
            <person name="Kallscheuer N."/>
            <person name="Luecker S."/>
            <person name="Lage O.M."/>
            <person name="Pohl T."/>
            <person name="Merkel B.J."/>
            <person name="Hornburger P."/>
            <person name="Mueller R.-W."/>
            <person name="Bruemmer F."/>
            <person name="Labrenz M."/>
            <person name="Spormann A.M."/>
            <person name="Op Den Camp H."/>
            <person name="Overmann J."/>
            <person name="Amann R."/>
            <person name="Jetten M.S.M."/>
            <person name="Mascher T."/>
            <person name="Medema M.H."/>
            <person name="Devos D.P."/>
            <person name="Kaster A.-K."/>
            <person name="Ovreas L."/>
            <person name="Rohde M."/>
            <person name="Galperin M.Y."/>
            <person name="Jogler C."/>
        </authorList>
    </citation>
    <scope>NUCLEOTIDE SEQUENCE [LARGE SCALE GENOMIC DNA]</scope>
    <source>
        <strain evidence="7 8">CA13</strain>
    </source>
</reference>
<feature type="transmembrane region" description="Helical" evidence="4">
    <location>
        <begin position="204"/>
        <end position="224"/>
    </location>
</feature>
<accession>A0A5C5Z4T6</accession>
<feature type="transmembrane region" description="Helical" evidence="4">
    <location>
        <begin position="20"/>
        <end position="42"/>
    </location>
</feature>
<dbReference type="RefSeq" id="WP_146398574.1">
    <property type="nucleotide sequence ID" value="NZ_SJPJ01000001.1"/>
</dbReference>
<keyword evidence="3 4" id="KW-0472">Membrane</keyword>